<dbReference type="EMBL" id="CP040710">
    <property type="protein sequence ID" value="QCW98878.1"/>
    <property type="molecule type" value="Genomic_DNA"/>
</dbReference>
<evidence type="ECO:0000313" key="2">
    <source>
        <dbReference type="EMBL" id="QCW98878.1"/>
    </source>
</evidence>
<keyword evidence="1" id="KW-0812">Transmembrane</keyword>
<gene>
    <name evidence="2" type="ORF">FGM00_01605</name>
</gene>
<keyword evidence="1" id="KW-1133">Transmembrane helix</keyword>
<sequence length="75" mass="8745">MLGKDFDQLSTLEKFQLQKIIKKQRSGQNLTEEESLLYEKHRERWALEESKAKGKWPIIIGLLVVGVFAILRSCQ</sequence>
<dbReference type="AlphaFoldDB" id="A0A5B7SN89"/>
<accession>A0A5B7SN89</accession>
<reference evidence="2 3" key="1">
    <citation type="submission" date="2019-05" db="EMBL/GenBank/DDBJ databases">
        <title>Genome sequencing of F202Z8.</title>
        <authorList>
            <person name="Kwon Y.M."/>
        </authorList>
    </citation>
    <scope>NUCLEOTIDE SEQUENCE [LARGE SCALE GENOMIC DNA]</scope>
    <source>
        <strain evidence="2 3">F202Z8</strain>
    </source>
</reference>
<dbReference type="KEGG" id="asag:FGM00_01605"/>
<evidence type="ECO:0000256" key="1">
    <source>
        <dbReference type="SAM" id="Phobius"/>
    </source>
</evidence>
<dbReference type="RefSeq" id="WP_138851233.1">
    <property type="nucleotide sequence ID" value="NZ_CP040710.1"/>
</dbReference>
<proteinExistence type="predicted"/>
<protein>
    <submittedName>
        <fullName evidence="2">Uncharacterized protein</fullName>
    </submittedName>
</protein>
<name>A0A5B7SN89_9FLAO</name>
<keyword evidence="3" id="KW-1185">Reference proteome</keyword>
<dbReference type="Proteomes" id="UP000310017">
    <property type="component" value="Chromosome"/>
</dbReference>
<evidence type="ECO:0000313" key="3">
    <source>
        <dbReference type="Proteomes" id="UP000310017"/>
    </source>
</evidence>
<organism evidence="2 3">
    <name type="scientific">Aggregatimonas sangjinii</name>
    <dbReference type="NCBI Taxonomy" id="2583587"/>
    <lineage>
        <taxon>Bacteria</taxon>
        <taxon>Pseudomonadati</taxon>
        <taxon>Bacteroidota</taxon>
        <taxon>Flavobacteriia</taxon>
        <taxon>Flavobacteriales</taxon>
        <taxon>Flavobacteriaceae</taxon>
        <taxon>Aggregatimonas</taxon>
    </lineage>
</organism>
<feature type="transmembrane region" description="Helical" evidence="1">
    <location>
        <begin position="54"/>
        <end position="71"/>
    </location>
</feature>
<keyword evidence="1" id="KW-0472">Membrane</keyword>